<dbReference type="InterPro" id="IPR039561">
    <property type="entry name" value="Peptidase_M15C"/>
</dbReference>
<evidence type="ECO:0000313" key="4">
    <source>
        <dbReference type="Proteomes" id="UP000295122"/>
    </source>
</evidence>
<dbReference type="RefSeq" id="WP_133771265.1">
    <property type="nucleotide sequence ID" value="NZ_SNZR01000013.1"/>
</dbReference>
<accession>A0A4R7BX12</accession>
<gene>
    <name evidence="3" type="ORF">EV668_2963</name>
</gene>
<dbReference type="Proteomes" id="UP000295122">
    <property type="component" value="Unassembled WGS sequence"/>
</dbReference>
<feature type="chain" id="PRO_5020516086" evidence="1">
    <location>
        <begin position="27"/>
        <end position="188"/>
    </location>
</feature>
<dbReference type="EMBL" id="SNZR01000013">
    <property type="protein sequence ID" value="TDR90121.1"/>
    <property type="molecule type" value="Genomic_DNA"/>
</dbReference>
<proteinExistence type="predicted"/>
<keyword evidence="4" id="KW-1185">Reference proteome</keyword>
<dbReference type="Pfam" id="PF13539">
    <property type="entry name" value="Peptidase_M15_4"/>
    <property type="match status" value="1"/>
</dbReference>
<organism evidence="3 4">
    <name type="scientific">Enterovirga rhinocerotis</name>
    <dbReference type="NCBI Taxonomy" id="1339210"/>
    <lineage>
        <taxon>Bacteria</taxon>
        <taxon>Pseudomonadati</taxon>
        <taxon>Pseudomonadota</taxon>
        <taxon>Alphaproteobacteria</taxon>
        <taxon>Hyphomicrobiales</taxon>
        <taxon>Methylobacteriaceae</taxon>
        <taxon>Enterovirga</taxon>
    </lineage>
</organism>
<keyword evidence="1" id="KW-0732">Signal</keyword>
<dbReference type="GO" id="GO:0004180">
    <property type="term" value="F:carboxypeptidase activity"/>
    <property type="evidence" value="ECO:0007669"/>
    <property type="project" value="UniProtKB-KW"/>
</dbReference>
<reference evidence="3 4" key="1">
    <citation type="submission" date="2019-03" db="EMBL/GenBank/DDBJ databases">
        <title>Genomic Encyclopedia of Type Strains, Phase IV (KMG-IV): sequencing the most valuable type-strain genomes for metagenomic binning, comparative biology and taxonomic classification.</title>
        <authorList>
            <person name="Goeker M."/>
        </authorList>
    </citation>
    <scope>NUCLEOTIDE SEQUENCE [LARGE SCALE GENOMIC DNA]</scope>
    <source>
        <strain evidence="3 4">DSM 25903</strain>
    </source>
</reference>
<comment type="caution">
    <text evidence="3">The sequence shown here is derived from an EMBL/GenBank/DDBJ whole genome shotgun (WGS) entry which is preliminary data.</text>
</comment>
<dbReference type="Gene3D" id="3.30.1380.10">
    <property type="match status" value="1"/>
</dbReference>
<dbReference type="AlphaFoldDB" id="A0A4R7BX12"/>
<dbReference type="SUPFAM" id="SSF55166">
    <property type="entry name" value="Hedgehog/DD-peptidase"/>
    <property type="match status" value="1"/>
</dbReference>
<dbReference type="InterPro" id="IPR009045">
    <property type="entry name" value="Zn_M74/Hedgehog-like"/>
</dbReference>
<keyword evidence="3" id="KW-0121">Carboxypeptidase</keyword>
<sequence length="188" mass="20923">MPRDYSPLRLAMAFGIALAAAVPAHATGRFGPADVYARVPPIDDRGRDQLSMFNRWNPDPIGNHARNLASVRPDLAAVVRKAQGDNPGIRFVVGSGARSEGQQRQAEAWGWSPRVHPFARSPSLRKHLEGMAVDLWPLDEQNRVVFSPAQQSRVAGAMMRAARDLGVRLSWGGNWRRKKDPTHFELMR</sequence>
<name>A0A4R7BX12_9HYPH</name>
<dbReference type="OrthoDB" id="8479979at2"/>
<keyword evidence="3" id="KW-0378">Hydrolase</keyword>
<protein>
    <submittedName>
        <fullName evidence="3">D-alanyl-D-alanine carboxypeptidase-like protein</fullName>
    </submittedName>
</protein>
<evidence type="ECO:0000259" key="2">
    <source>
        <dbReference type="Pfam" id="PF13539"/>
    </source>
</evidence>
<evidence type="ECO:0000313" key="3">
    <source>
        <dbReference type="EMBL" id="TDR90121.1"/>
    </source>
</evidence>
<keyword evidence="3" id="KW-0645">Protease</keyword>
<feature type="signal peptide" evidence="1">
    <location>
        <begin position="1"/>
        <end position="26"/>
    </location>
</feature>
<feature type="domain" description="Peptidase M15C" evidence="2">
    <location>
        <begin position="124"/>
        <end position="186"/>
    </location>
</feature>
<evidence type="ECO:0000256" key="1">
    <source>
        <dbReference type="SAM" id="SignalP"/>
    </source>
</evidence>